<feature type="chain" id="PRO_5042236537" evidence="1">
    <location>
        <begin position="32"/>
        <end position="88"/>
    </location>
</feature>
<sequence length="88" mass="9966">MRRNHFWGKKLTNPLGQWLLQLLASQTNGGAYPTGVIVPNYYSHGCITDCDQQVQGLNAGWNKRNVEYLSCGFVTHNILIQSKWTSLN</sequence>
<keyword evidence="3" id="KW-1185">Reference proteome</keyword>
<keyword evidence="1" id="KW-0732">Signal</keyword>
<dbReference type="AlphaFoldDB" id="A0AAE1AX13"/>
<protein>
    <submittedName>
        <fullName evidence="2">Uncharacterized protein</fullName>
    </submittedName>
</protein>
<dbReference type="Proteomes" id="UP001283361">
    <property type="component" value="Unassembled WGS sequence"/>
</dbReference>
<evidence type="ECO:0000256" key="1">
    <source>
        <dbReference type="SAM" id="SignalP"/>
    </source>
</evidence>
<name>A0AAE1AX13_9GAST</name>
<evidence type="ECO:0000313" key="2">
    <source>
        <dbReference type="EMBL" id="KAK3795457.1"/>
    </source>
</evidence>
<evidence type="ECO:0000313" key="3">
    <source>
        <dbReference type="Proteomes" id="UP001283361"/>
    </source>
</evidence>
<gene>
    <name evidence="2" type="ORF">RRG08_045447</name>
</gene>
<reference evidence="2" key="1">
    <citation type="journal article" date="2023" name="G3 (Bethesda)">
        <title>A reference genome for the long-term kleptoplast-retaining sea slug Elysia crispata morphotype clarki.</title>
        <authorList>
            <person name="Eastman K.E."/>
            <person name="Pendleton A.L."/>
            <person name="Shaikh M.A."/>
            <person name="Suttiyut T."/>
            <person name="Ogas R."/>
            <person name="Tomko P."/>
            <person name="Gavelis G."/>
            <person name="Widhalm J.R."/>
            <person name="Wisecaver J.H."/>
        </authorList>
    </citation>
    <scope>NUCLEOTIDE SEQUENCE</scope>
    <source>
        <strain evidence="2">ECLA1</strain>
    </source>
</reference>
<comment type="caution">
    <text evidence="2">The sequence shown here is derived from an EMBL/GenBank/DDBJ whole genome shotgun (WGS) entry which is preliminary data.</text>
</comment>
<feature type="signal peptide" evidence="1">
    <location>
        <begin position="1"/>
        <end position="31"/>
    </location>
</feature>
<accession>A0AAE1AX13</accession>
<proteinExistence type="predicted"/>
<organism evidence="2 3">
    <name type="scientific">Elysia crispata</name>
    <name type="common">lettuce slug</name>
    <dbReference type="NCBI Taxonomy" id="231223"/>
    <lineage>
        <taxon>Eukaryota</taxon>
        <taxon>Metazoa</taxon>
        <taxon>Spiralia</taxon>
        <taxon>Lophotrochozoa</taxon>
        <taxon>Mollusca</taxon>
        <taxon>Gastropoda</taxon>
        <taxon>Heterobranchia</taxon>
        <taxon>Euthyneura</taxon>
        <taxon>Panpulmonata</taxon>
        <taxon>Sacoglossa</taxon>
        <taxon>Placobranchoidea</taxon>
        <taxon>Plakobranchidae</taxon>
        <taxon>Elysia</taxon>
    </lineage>
</organism>
<dbReference type="EMBL" id="JAWDGP010001056">
    <property type="protein sequence ID" value="KAK3795457.1"/>
    <property type="molecule type" value="Genomic_DNA"/>
</dbReference>